<evidence type="ECO:0000313" key="1">
    <source>
        <dbReference type="EMBL" id="RZC70446.1"/>
    </source>
</evidence>
<keyword evidence="2" id="KW-1185">Reference proteome</keyword>
<dbReference type="AlphaFoldDB" id="A0A4Y7KC88"/>
<organism evidence="1 2">
    <name type="scientific">Papaver somniferum</name>
    <name type="common">Opium poppy</name>
    <dbReference type="NCBI Taxonomy" id="3469"/>
    <lineage>
        <taxon>Eukaryota</taxon>
        <taxon>Viridiplantae</taxon>
        <taxon>Streptophyta</taxon>
        <taxon>Embryophyta</taxon>
        <taxon>Tracheophyta</taxon>
        <taxon>Spermatophyta</taxon>
        <taxon>Magnoliopsida</taxon>
        <taxon>Ranunculales</taxon>
        <taxon>Papaveraceae</taxon>
        <taxon>Papaveroideae</taxon>
        <taxon>Papaver</taxon>
    </lineage>
</organism>
<evidence type="ECO:0000313" key="2">
    <source>
        <dbReference type="Proteomes" id="UP000316621"/>
    </source>
</evidence>
<accession>A0A4Y7KC88</accession>
<dbReference type="Gramene" id="RZC70446">
    <property type="protein sequence ID" value="RZC70446"/>
    <property type="gene ID" value="C5167_033589"/>
</dbReference>
<sequence length="103" mass="11681">MNVSITVTRSNECFVDCNRYEISKWFLLFRLSVRFTSATKTSQLLDDANSMEATPFYISWYTNSWWSIILANEGKIQFATGLLPELVGGQDNVELKMALASKG</sequence>
<dbReference type="Proteomes" id="UP000316621">
    <property type="component" value="Chromosome 7"/>
</dbReference>
<name>A0A4Y7KC88_PAPSO</name>
<proteinExistence type="predicted"/>
<dbReference type="EMBL" id="CM010721">
    <property type="protein sequence ID" value="RZC70446.1"/>
    <property type="molecule type" value="Genomic_DNA"/>
</dbReference>
<reference evidence="1 2" key="1">
    <citation type="journal article" date="2018" name="Science">
        <title>The opium poppy genome and morphinan production.</title>
        <authorList>
            <person name="Guo L."/>
            <person name="Winzer T."/>
            <person name="Yang X."/>
            <person name="Li Y."/>
            <person name="Ning Z."/>
            <person name="He Z."/>
            <person name="Teodor R."/>
            <person name="Lu Y."/>
            <person name="Bowser T.A."/>
            <person name="Graham I.A."/>
            <person name="Ye K."/>
        </authorList>
    </citation>
    <scope>NUCLEOTIDE SEQUENCE [LARGE SCALE GENOMIC DNA]</scope>
    <source>
        <strain evidence="2">cv. HN1</strain>
        <tissue evidence="1">Leaves</tissue>
    </source>
</reference>
<gene>
    <name evidence="1" type="ORF">C5167_033589</name>
</gene>
<protein>
    <submittedName>
        <fullName evidence="1">Uncharacterized protein</fullName>
    </submittedName>
</protein>